<dbReference type="InterPro" id="IPR036909">
    <property type="entry name" value="Cyt_c-like_dom_sf"/>
</dbReference>
<evidence type="ECO:0000313" key="2">
    <source>
        <dbReference type="EMBL" id="SVB15554.1"/>
    </source>
</evidence>
<gene>
    <name evidence="2" type="ORF">METZ01_LOCUS168408</name>
</gene>
<proteinExistence type="predicted"/>
<dbReference type="EMBL" id="UINC01030713">
    <property type="protein sequence ID" value="SVB15554.1"/>
    <property type="molecule type" value="Genomic_DNA"/>
</dbReference>
<dbReference type="Pfam" id="PF07635">
    <property type="entry name" value="PSCyt1"/>
    <property type="match status" value="1"/>
</dbReference>
<feature type="domain" description="Cytochrome C Planctomycete-type" evidence="1">
    <location>
        <begin position="119"/>
        <end position="168"/>
    </location>
</feature>
<reference evidence="2" key="1">
    <citation type="submission" date="2018-05" db="EMBL/GenBank/DDBJ databases">
        <authorList>
            <person name="Lanie J.A."/>
            <person name="Ng W.-L."/>
            <person name="Kazmierczak K.M."/>
            <person name="Andrzejewski T.M."/>
            <person name="Davidsen T.M."/>
            <person name="Wayne K.J."/>
            <person name="Tettelin H."/>
            <person name="Glass J.I."/>
            <person name="Rusch D."/>
            <person name="Podicherti R."/>
            <person name="Tsui H.-C.T."/>
            <person name="Winkler M.E."/>
        </authorList>
    </citation>
    <scope>NUCLEOTIDE SEQUENCE</scope>
</reference>
<dbReference type="PANTHER" id="PTHR35889">
    <property type="entry name" value="CYCLOINULO-OLIGOSACCHARIDE FRUCTANOTRANSFERASE-RELATED"/>
    <property type="match status" value="1"/>
</dbReference>
<evidence type="ECO:0000259" key="1">
    <source>
        <dbReference type="Pfam" id="PF07635"/>
    </source>
</evidence>
<sequence>MTRKNIEGVLIHRIHKLVQVGILLIFFGNCGDMGDKILVEEIEGCTNSEACNFNPESTIDDGTCAFEEDICGICGGAGVEADDCCDEGETTDDCGVCGGDNSSCINFADEILPIFIDNCIGCHGGSGGLFLNTYENVMAGGGSGAVIEPGNHSNSYLWQRVDNGSMPPGSNPDLLTEQVNLIKQWINEGAQNN</sequence>
<organism evidence="2">
    <name type="scientific">marine metagenome</name>
    <dbReference type="NCBI Taxonomy" id="408172"/>
    <lineage>
        <taxon>unclassified sequences</taxon>
        <taxon>metagenomes</taxon>
        <taxon>ecological metagenomes</taxon>
    </lineage>
</organism>
<dbReference type="PANTHER" id="PTHR35889:SF3">
    <property type="entry name" value="F-BOX DOMAIN-CONTAINING PROTEIN"/>
    <property type="match status" value="1"/>
</dbReference>
<dbReference type="GO" id="GO:0009055">
    <property type="term" value="F:electron transfer activity"/>
    <property type="evidence" value="ECO:0007669"/>
    <property type="project" value="InterPro"/>
</dbReference>
<dbReference type="AlphaFoldDB" id="A0A382BPF5"/>
<dbReference type="SUPFAM" id="SSF46626">
    <property type="entry name" value="Cytochrome c"/>
    <property type="match status" value="1"/>
</dbReference>
<accession>A0A382BPF5</accession>
<dbReference type="GO" id="GO:0020037">
    <property type="term" value="F:heme binding"/>
    <property type="evidence" value="ECO:0007669"/>
    <property type="project" value="InterPro"/>
</dbReference>
<protein>
    <recommendedName>
        <fullName evidence="1">Cytochrome C Planctomycete-type domain-containing protein</fullName>
    </recommendedName>
</protein>
<dbReference type="InterPro" id="IPR011429">
    <property type="entry name" value="Cyt_c_Planctomycete-type"/>
</dbReference>
<name>A0A382BPF5_9ZZZZ</name>